<dbReference type="Gene3D" id="2.40.70.10">
    <property type="entry name" value="Acid Proteases"/>
    <property type="match status" value="1"/>
</dbReference>
<reference evidence="5" key="1">
    <citation type="journal article" date="2023" name="Mol. Phylogenet. Evol.">
        <title>Genome-scale phylogeny and comparative genomics of the fungal order Sordariales.</title>
        <authorList>
            <person name="Hensen N."/>
            <person name="Bonometti L."/>
            <person name="Westerberg I."/>
            <person name="Brannstrom I.O."/>
            <person name="Guillou S."/>
            <person name="Cros-Aarteil S."/>
            <person name="Calhoun S."/>
            <person name="Haridas S."/>
            <person name="Kuo A."/>
            <person name="Mondo S."/>
            <person name="Pangilinan J."/>
            <person name="Riley R."/>
            <person name="LaButti K."/>
            <person name="Andreopoulos B."/>
            <person name="Lipzen A."/>
            <person name="Chen C."/>
            <person name="Yan M."/>
            <person name="Daum C."/>
            <person name="Ng V."/>
            <person name="Clum A."/>
            <person name="Steindorff A."/>
            <person name="Ohm R.A."/>
            <person name="Martin F."/>
            <person name="Silar P."/>
            <person name="Natvig D.O."/>
            <person name="Lalanne C."/>
            <person name="Gautier V."/>
            <person name="Ament-Velasquez S.L."/>
            <person name="Kruys A."/>
            <person name="Hutchinson M.I."/>
            <person name="Powell A.J."/>
            <person name="Barry K."/>
            <person name="Miller A.N."/>
            <person name="Grigoriev I.V."/>
            <person name="Debuchy R."/>
            <person name="Gladieux P."/>
            <person name="Hiltunen Thoren M."/>
            <person name="Johannesson H."/>
        </authorList>
    </citation>
    <scope>NUCLEOTIDE SEQUENCE</scope>
    <source>
        <strain evidence="5">CBS 141.50</strain>
    </source>
</reference>
<evidence type="ECO:0000313" key="5">
    <source>
        <dbReference type="EMBL" id="KAK4145718.1"/>
    </source>
</evidence>
<dbReference type="Pfam" id="PF00026">
    <property type="entry name" value="Asp"/>
    <property type="match status" value="1"/>
</dbReference>
<evidence type="ECO:0000256" key="1">
    <source>
        <dbReference type="SAM" id="MobiDB-lite"/>
    </source>
</evidence>
<keyword evidence="3" id="KW-0732">Signal</keyword>
<evidence type="ECO:0000256" key="3">
    <source>
        <dbReference type="SAM" id="SignalP"/>
    </source>
</evidence>
<reference evidence="5" key="2">
    <citation type="submission" date="2023-05" db="EMBL/GenBank/DDBJ databases">
        <authorList>
            <consortium name="Lawrence Berkeley National Laboratory"/>
            <person name="Steindorff A."/>
            <person name="Hensen N."/>
            <person name="Bonometti L."/>
            <person name="Westerberg I."/>
            <person name="Brannstrom I.O."/>
            <person name="Guillou S."/>
            <person name="Cros-Aarteil S."/>
            <person name="Calhoun S."/>
            <person name="Haridas S."/>
            <person name="Kuo A."/>
            <person name="Mondo S."/>
            <person name="Pangilinan J."/>
            <person name="Riley R."/>
            <person name="Labutti K."/>
            <person name="Andreopoulos B."/>
            <person name="Lipzen A."/>
            <person name="Chen C."/>
            <person name="Yanf M."/>
            <person name="Daum C."/>
            <person name="Ng V."/>
            <person name="Clum A."/>
            <person name="Ohm R."/>
            <person name="Martin F."/>
            <person name="Silar P."/>
            <person name="Natvig D."/>
            <person name="Lalanne C."/>
            <person name="Gautier V."/>
            <person name="Ament-Velasquez S.L."/>
            <person name="Kruys A."/>
            <person name="Hutchinson M.I."/>
            <person name="Powell A.J."/>
            <person name="Barry K."/>
            <person name="Miller A.N."/>
            <person name="Grigoriev I.V."/>
            <person name="Debuchy R."/>
            <person name="Gladieux P."/>
            <person name="Thoren M.H."/>
            <person name="Johannesson H."/>
        </authorList>
    </citation>
    <scope>NUCLEOTIDE SEQUENCE</scope>
    <source>
        <strain evidence="5">CBS 141.50</strain>
    </source>
</reference>
<proteinExistence type="predicted"/>
<keyword evidence="6" id="KW-1185">Reference proteome</keyword>
<keyword evidence="2" id="KW-0472">Membrane</keyword>
<feature type="transmembrane region" description="Helical" evidence="2">
    <location>
        <begin position="532"/>
        <end position="557"/>
    </location>
</feature>
<feature type="domain" description="Peptidase A1" evidence="4">
    <location>
        <begin position="51"/>
        <end position="437"/>
    </location>
</feature>
<comment type="caution">
    <text evidence="5">The sequence shown here is derived from an EMBL/GenBank/DDBJ whole genome shotgun (WGS) entry which is preliminary data.</text>
</comment>
<evidence type="ECO:0000259" key="4">
    <source>
        <dbReference type="PROSITE" id="PS51767"/>
    </source>
</evidence>
<dbReference type="InterPro" id="IPR033121">
    <property type="entry name" value="PEPTIDASE_A1"/>
</dbReference>
<feature type="chain" id="PRO_5042828410" description="Peptidase A1 domain-containing protein" evidence="3">
    <location>
        <begin position="22"/>
        <end position="643"/>
    </location>
</feature>
<dbReference type="AlphaFoldDB" id="A0AAN6ZPQ7"/>
<dbReference type="PROSITE" id="PS51767">
    <property type="entry name" value="PEPTIDASE_A1"/>
    <property type="match status" value="1"/>
</dbReference>
<feature type="region of interest" description="Disordered" evidence="1">
    <location>
        <begin position="621"/>
        <end position="643"/>
    </location>
</feature>
<dbReference type="EMBL" id="MU853566">
    <property type="protein sequence ID" value="KAK4145718.1"/>
    <property type="molecule type" value="Genomic_DNA"/>
</dbReference>
<keyword evidence="2" id="KW-1133">Transmembrane helix</keyword>
<dbReference type="InterPro" id="IPR021109">
    <property type="entry name" value="Peptidase_aspartic_dom_sf"/>
</dbReference>
<accession>A0AAN6ZPQ7</accession>
<dbReference type="Proteomes" id="UP001302676">
    <property type="component" value="Unassembled WGS sequence"/>
</dbReference>
<feature type="compositionally biased region" description="Low complexity" evidence="1">
    <location>
        <begin position="492"/>
        <end position="509"/>
    </location>
</feature>
<organism evidence="5 6">
    <name type="scientific">Dichotomopilus funicola</name>
    <dbReference type="NCBI Taxonomy" id="1934379"/>
    <lineage>
        <taxon>Eukaryota</taxon>
        <taxon>Fungi</taxon>
        <taxon>Dikarya</taxon>
        <taxon>Ascomycota</taxon>
        <taxon>Pezizomycotina</taxon>
        <taxon>Sordariomycetes</taxon>
        <taxon>Sordariomycetidae</taxon>
        <taxon>Sordariales</taxon>
        <taxon>Chaetomiaceae</taxon>
        <taxon>Dichotomopilus</taxon>
    </lineage>
</organism>
<dbReference type="SUPFAM" id="SSF50630">
    <property type="entry name" value="Acid proteases"/>
    <property type="match status" value="1"/>
</dbReference>
<evidence type="ECO:0000256" key="2">
    <source>
        <dbReference type="SAM" id="Phobius"/>
    </source>
</evidence>
<keyword evidence="2" id="KW-0812">Transmembrane</keyword>
<feature type="region of interest" description="Disordered" evidence="1">
    <location>
        <begin position="492"/>
        <end position="522"/>
    </location>
</feature>
<evidence type="ECO:0000313" key="6">
    <source>
        <dbReference type="Proteomes" id="UP001302676"/>
    </source>
</evidence>
<name>A0AAN6ZPQ7_9PEZI</name>
<sequence length="643" mass="67001">MSGSSIAALLSSCLLFSRTLAVEPQQAVWTSKAIGPDGPWNAVEVSLGGQSNIALFPGRLWSTFVTTTDYCSVDSAVPHCASGSYDTNRVSANKGSGTTLSIAWQPDVQELSEGVKAVGTAPMHLDSIDLQFKNVGAIDDHSLALIEDESQMYEYPGGAQYPIFTGCLSLGAADRYQTFTGGIGGRSVNATMIPWYLKDQGQTASSSFGLHIGSAGPTATMPGSLLYGGYDRNRVLGDVVTFNGDLWSSVTLLDIGIRVFDGASPFTASSSSSSSSSSGSSSSSSKITGLLAQGNSSISTSAGLSVLIDPCTPYLSLPQSTCDAIAEHLPVSYDAPLGLYLWNTSSPHYHHIVSSASALTFTFLGNTQTAATQAGTTINVPFRHLNLTLSAPFTDTPVPYFPCFTGTGSKGQPVLGRAFLQDAFLGANWEQKKIFLAQAPGPNIPSSGGAVDAVNIQPGDVTLAASNGNDWEESWKGVWTALTADQVRGSSASASASGSIPTSTSSSSSGQGGGSASAGAEATQQQDAGLSMAAVAGIGVGAGVGGMMVVGLAVVFWRRWRKNQKKMAARELEATEASQQPNHYDYYAEAKDPYTGHWVVEAPDRIHGLHEMPLPDRVHEVMGDHPNGPPLPPAGWGEARGAH</sequence>
<dbReference type="RefSeq" id="XP_062639089.1">
    <property type="nucleotide sequence ID" value="XM_062783210.1"/>
</dbReference>
<dbReference type="GeneID" id="87819823"/>
<feature type="signal peptide" evidence="3">
    <location>
        <begin position="1"/>
        <end position="21"/>
    </location>
</feature>
<protein>
    <recommendedName>
        <fullName evidence="4">Peptidase A1 domain-containing protein</fullName>
    </recommendedName>
</protein>
<gene>
    <name evidence="5" type="ORF">C8A04DRAFT_35533</name>
</gene>